<protein>
    <submittedName>
        <fullName evidence="3">Leucine-rich repeat domain-containing protein</fullName>
    </submittedName>
</protein>
<dbReference type="Pfam" id="PF13306">
    <property type="entry name" value="LRR_5"/>
    <property type="match status" value="1"/>
</dbReference>
<feature type="compositionally biased region" description="Basic and acidic residues" evidence="1">
    <location>
        <begin position="84"/>
        <end position="93"/>
    </location>
</feature>
<dbReference type="EMBL" id="JAEUAH010000008">
    <property type="protein sequence ID" value="MBM0650506.1"/>
    <property type="molecule type" value="Genomic_DNA"/>
</dbReference>
<reference evidence="3 4" key="1">
    <citation type="submission" date="2021-01" db="EMBL/GenBank/DDBJ databases">
        <title>Evidence that Capnocytophaga endodontalis is a later homotypic synonym for Capnocytophaga genospecies AHN8471, and request for opinion on proposed recognition of strain AHN8471 as type strain of the species.</title>
        <authorList>
            <person name="Nicholson A.C."/>
            <person name="Hopper C.L."/>
            <person name="Gulvik C.A."/>
            <person name="Mcquiston J.R."/>
            <person name="Lau E.F."/>
        </authorList>
    </citation>
    <scope>NUCLEOTIDE SEQUENCE [LARGE SCALE GENOMIC DNA]</scope>
    <source>
        <strain evidence="3 4">AHN9576</strain>
    </source>
</reference>
<feature type="chain" id="PRO_5045050095" evidence="2">
    <location>
        <begin position="22"/>
        <end position="336"/>
    </location>
</feature>
<evidence type="ECO:0000256" key="1">
    <source>
        <dbReference type="SAM" id="MobiDB-lite"/>
    </source>
</evidence>
<feature type="compositionally biased region" description="Low complexity" evidence="1">
    <location>
        <begin position="95"/>
        <end position="115"/>
    </location>
</feature>
<dbReference type="Proteomes" id="UP000603506">
    <property type="component" value="Unassembled WGS sequence"/>
</dbReference>
<dbReference type="InterPro" id="IPR026906">
    <property type="entry name" value="LRR_5"/>
</dbReference>
<evidence type="ECO:0000313" key="4">
    <source>
        <dbReference type="Proteomes" id="UP000603506"/>
    </source>
</evidence>
<dbReference type="InterPro" id="IPR032675">
    <property type="entry name" value="LRR_dom_sf"/>
</dbReference>
<evidence type="ECO:0000313" key="3">
    <source>
        <dbReference type="EMBL" id="MBM0650506.1"/>
    </source>
</evidence>
<dbReference type="InterPro" id="IPR053139">
    <property type="entry name" value="Surface_bspA-like"/>
</dbReference>
<dbReference type="PANTHER" id="PTHR45661:SF3">
    <property type="entry name" value="IG-LIKE DOMAIN-CONTAINING PROTEIN"/>
    <property type="match status" value="1"/>
</dbReference>
<organism evidence="3 4">
    <name type="scientific">Capnocytophaga genosp. AHN8471</name>
    <dbReference type="NCBI Taxonomy" id="327574"/>
    <lineage>
        <taxon>Bacteria</taxon>
        <taxon>Pseudomonadati</taxon>
        <taxon>Bacteroidota</taxon>
        <taxon>Flavobacteriia</taxon>
        <taxon>Flavobacteriales</taxon>
        <taxon>Flavobacteriaceae</taxon>
        <taxon>Capnocytophaga</taxon>
    </lineage>
</organism>
<sequence>MRKVILMAVAVLVALAISNCGKETEKVIERVEVQKGSQILSGNDVPTTSLGSVGDYYLNKTTMELYGPKTTEGWGNAIGLKGAQGEKGKDGKDGTNGSNGSNGNNGTNGSNGKDGATILSGITAPTTSQGKVGDWYIDTQNKLLYGPKTESGWGTGISLIGSSSGATQKTDFLVSDDGTTLLQWRNKNSTSIDMTAIPELATVTKIGNKAFYGCEDLSSIKLTEKITTIGHSAFEDSGLEEIRLPKNVTSLGRNIFEGTKVKTIYIEATTPPILHNGKYNNNPHLGKINLQNVYVPASSLNAYKNNAQWKYITDITEYDPNTHQQVVKGTKLKAMP</sequence>
<dbReference type="Gene3D" id="3.80.10.10">
    <property type="entry name" value="Ribonuclease Inhibitor"/>
    <property type="match status" value="1"/>
</dbReference>
<dbReference type="PANTHER" id="PTHR45661">
    <property type="entry name" value="SURFACE ANTIGEN"/>
    <property type="match status" value="1"/>
</dbReference>
<comment type="caution">
    <text evidence="3">The sequence shown here is derived from an EMBL/GenBank/DDBJ whole genome shotgun (WGS) entry which is preliminary data.</text>
</comment>
<keyword evidence="4" id="KW-1185">Reference proteome</keyword>
<feature type="signal peptide" evidence="2">
    <location>
        <begin position="1"/>
        <end position="21"/>
    </location>
</feature>
<keyword evidence="2" id="KW-0732">Signal</keyword>
<gene>
    <name evidence="3" type="ORF">JNB19_07025</name>
</gene>
<name>A0ABS1YWC4_9FLAO</name>
<dbReference type="RefSeq" id="WP_203094300.1">
    <property type="nucleotide sequence ID" value="NZ_JAESPH010000021.1"/>
</dbReference>
<evidence type="ECO:0000256" key="2">
    <source>
        <dbReference type="SAM" id="SignalP"/>
    </source>
</evidence>
<feature type="region of interest" description="Disordered" evidence="1">
    <location>
        <begin position="77"/>
        <end position="123"/>
    </location>
</feature>
<accession>A0ABS1YWC4</accession>
<proteinExistence type="predicted"/>